<feature type="chain" id="PRO_5029478887" evidence="2">
    <location>
        <begin position="22"/>
        <end position="208"/>
    </location>
</feature>
<evidence type="ECO:0000313" key="3">
    <source>
        <dbReference type="EMBL" id="CAD5124517.1"/>
    </source>
</evidence>
<feature type="region of interest" description="Disordered" evidence="1">
    <location>
        <begin position="36"/>
        <end position="61"/>
    </location>
</feature>
<proteinExistence type="predicted"/>
<dbReference type="Proteomes" id="UP000549394">
    <property type="component" value="Unassembled WGS sequence"/>
</dbReference>
<dbReference type="AlphaFoldDB" id="A0A7I8W8S6"/>
<evidence type="ECO:0000313" key="4">
    <source>
        <dbReference type="Proteomes" id="UP000549394"/>
    </source>
</evidence>
<reference evidence="3 4" key="1">
    <citation type="submission" date="2020-08" db="EMBL/GenBank/DDBJ databases">
        <authorList>
            <person name="Hejnol A."/>
        </authorList>
    </citation>
    <scope>NUCLEOTIDE SEQUENCE [LARGE SCALE GENOMIC DNA]</scope>
</reference>
<evidence type="ECO:0000256" key="1">
    <source>
        <dbReference type="SAM" id="MobiDB-lite"/>
    </source>
</evidence>
<protein>
    <submittedName>
        <fullName evidence="3">DgyrCDS12796</fullName>
    </submittedName>
</protein>
<gene>
    <name evidence="3" type="ORF">DGYR_LOCUS12052</name>
</gene>
<comment type="caution">
    <text evidence="3">The sequence shown here is derived from an EMBL/GenBank/DDBJ whole genome shotgun (WGS) entry which is preliminary data.</text>
</comment>
<dbReference type="EMBL" id="CAJFCJ010000021">
    <property type="protein sequence ID" value="CAD5124517.1"/>
    <property type="molecule type" value="Genomic_DNA"/>
</dbReference>
<name>A0A7I8W8S6_9ANNE</name>
<accession>A0A7I8W8S6</accession>
<feature type="compositionally biased region" description="Polar residues" evidence="1">
    <location>
        <begin position="36"/>
        <end position="51"/>
    </location>
</feature>
<keyword evidence="4" id="KW-1185">Reference proteome</keyword>
<organism evidence="3 4">
    <name type="scientific">Dimorphilus gyrociliatus</name>
    <dbReference type="NCBI Taxonomy" id="2664684"/>
    <lineage>
        <taxon>Eukaryota</taxon>
        <taxon>Metazoa</taxon>
        <taxon>Spiralia</taxon>
        <taxon>Lophotrochozoa</taxon>
        <taxon>Annelida</taxon>
        <taxon>Polychaeta</taxon>
        <taxon>Polychaeta incertae sedis</taxon>
        <taxon>Dinophilidae</taxon>
        <taxon>Dimorphilus</taxon>
    </lineage>
</organism>
<keyword evidence="2" id="KW-0732">Signal</keyword>
<evidence type="ECO:0000256" key="2">
    <source>
        <dbReference type="SAM" id="SignalP"/>
    </source>
</evidence>
<sequence length="208" mass="22782">MKGKLLLVVLLIAFQLENGSTEDIHDFESALETFFNENEGSGSGATTDSPTSQPPQLPKSCKEENVGIKIQGIKTKEFNDVNNDQAHHRVKLQGALAKGITRYCNSLGKECPNGAGSIEANDIKYSTNVTESNNNLFVDFCVARKSRFGNSNSLFKRSKLIEVIKSAEAQEVIRQEYKPSISVETAPKKSTGLKGWQIALIVVGRDMS</sequence>
<feature type="signal peptide" evidence="2">
    <location>
        <begin position="1"/>
        <end position="21"/>
    </location>
</feature>